<keyword evidence="2" id="KW-1185">Reference proteome</keyword>
<dbReference type="InterPro" id="IPR011008">
    <property type="entry name" value="Dimeric_a/b-barrel"/>
</dbReference>
<organism evidence="1 2">
    <name type="scientific">Actinomyces respiraculi</name>
    <dbReference type="NCBI Taxonomy" id="2744574"/>
    <lineage>
        <taxon>Bacteria</taxon>
        <taxon>Bacillati</taxon>
        <taxon>Actinomycetota</taxon>
        <taxon>Actinomycetes</taxon>
        <taxon>Actinomycetales</taxon>
        <taxon>Actinomycetaceae</taxon>
        <taxon>Actinomyces</taxon>
    </lineage>
</organism>
<dbReference type="KEGG" id="arep:ID810_11200"/>
<dbReference type="EMBL" id="CP063989">
    <property type="protein sequence ID" value="QPL05266.1"/>
    <property type="molecule type" value="Genomic_DNA"/>
</dbReference>
<dbReference type="PANTHER" id="PTHR34389:SF2">
    <property type="entry name" value="L-RHAMNOSE MUTAROTASE"/>
    <property type="match status" value="1"/>
</dbReference>
<dbReference type="Pfam" id="PF05336">
    <property type="entry name" value="rhaM"/>
    <property type="match status" value="1"/>
</dbReference>
<gene>
    <name evidence="1" type="ORF">ID810_11200</name>
</gene>
<dbReference type="RefSeq" id="WP_166858400.1">
    <property type="nucleotide sequence ID" value="NZ_CP063989.1"/>
</dbReference>
<dbReference type="AlphaFoldDB" id="A0A7T0LK64"/>
<dbReference type="Proteomes" id="UP000594637">
    <property type="component" value="Chromosome"/>
</dbReference>
<dbReference type="InterPro" id="IPR008000">
    <property type="entry name" value="Rham/fucose_mutarotase"/>
</dbReference>
<accession>A0A7T0LK64</accession>
<dbReference type="SUPFAM" id="SSF54909">
    <property type="entry name" value="Dimeric alpha+beta barrel"/>
    <property type="match status" value="1"/>
</dbReference>
<dbReference type="GO" id="GO:0016857">
    <property type="term" value="F:racemase and epimerase activity, acting on carbohydrates and derivatives"/>
    <property type="evidence" value="ECO:0007669"/>
    <property type="project" value="InterPro"/>
</dbReference>
<sequence>MSTTTLSAQLTSTTQASPQRCCFLLHVRPERLTEYVEIHQRVWQEMRQALTDCGWRHYSLFLRPEDGLVVGYFEADDTAAAMDAMSAQEVNTRWQAEMAQYFVQPDGGAAEVLHQYFYLA</sequence>
<evidence type="ECO:0000313" key="1">
    <source>
        <dbReference type="EMBL" id="QPL05266.1"/>
    </source>
</evidence>
<dbReference type="GO" id="GO:0019301">
    <property type="term" value="P:rhamnose catabolic process"/>
    <property type="evidence" value="ECO:0007669"/>
    <property type="project" value="TreeGrafter"/>
</dbReference>
<dbReference type="PANTHER" id="PTHR34389">
    <property type="entry name" value="L-RHAMNOSE MUTAROTASE"/>
    <property type="match status" value="1"/>
</dbReference>
<dbReference type="Gene3D" id="3.30.70.100">
    <property type="match status" value="1"/>
</dbReference>
<proteinExistence type="predicted"/>
<protein>
    <submittedName>
        <fullName evidence="1">L-rhamnose mutarotase</fullName>
    </submittedName>
</protein>
<reference evidence="1 2" key="1">
    <citation type="submission" date="2020-11" db="EMBL/GenBank/DDBJ databases">
        <title>Actinomyces sp. ZJ750.</title>
        <authorList>
            <person name="Zhou J."/>
        </authorList>
    </citation>
    <scope>NUCLEOTIDE SEQUENCE [LARGE SCALE GENOMIC DNA]</scope>
    <source>
        <strain evidence="1 2">ZJ750</strain>
    </source>
</reference>
<name>A0A7T0LK64_9ACTO</name>
<evidence type="ECO:0000313" key="2">
    <source>
        <dbReference type="Proteomes" id="UP000594637"/>
    </source>
</evidence>